<feature type="region of interest" description="Disordered" evidence="11">
    <location>
        <begin position="552"/>
        <end position="585"/>
    </location>
</feature>
<evidence type="ECO:0000256" key="4">
    <source>
        <dbReference type="ARBA" id="ARBA00022679"/>
    </source>
</evidence>
<dbReference type="AlphaFoldDB" id="A0AAD1U309"/>
<dbReference type="InterPro" id="IPR008271">
    <property type="entry name" value="Ser/Thr_kinase_AS"/>
</dbReference>
<keyword evidence="14" id="KW-1185">Reference proteome</keyword>
<dbReference type="SMART" id="SM00220">
    <property type="entry name" value="S_TKc"/>
    <property type="match status" value="1"/>
</dbReference>
<protein>
    <recommendedName>
        <fullName evidence="2">non-specific serine/threonine protein kinase</fullName>
        <ecNumber evidence="2">2.7.11.1</ecNumber>
    </recommendedName>
</protein>
<evidence type="ECO:0000256" key="3">
    <source>
        <dbReference type="ARBA" id="ARBA00022527"/>
    </source>
</evidence>
<evidence type="ECO:0000256" key="2">
    <source>
        <dbReference type="ARBA" id="ARBA00012513"/>
    </source>
</evidence>
<dbReference type="PROSITE" id="PS50011">
    <property type="entry name" value="PROTEIN_KINASE_DOM"/>
    <property type="match status" value="1"/>
</dbReference>
<evidence type="ECO:0000256" key="6">
    <source>
        <dbReference type="ARBA" id="ARBA00022777"/>
    </source>
</evidence>
<proteinExistence type="inferred from homology"/>
<gene>
    <name evidence="13" type="ORF">ECRASSUSDP1_LOCUS499</name>
</gene>
<dbReference type="PROSITE" id="PS00108">
    <property type="entry name" value="PROTEIN_KINASE_ST"/>
    <property type="match status" value="1"/>
</dbReference>
<evidence type="ECO:0000256" key="7">
    <source>
        <dbReference type="ARBA" id="ARBA00022840"/>
    </source>
</evidence>
<dbReference type="Proteomes" id="UP001295684">
    <property type="component" value="Unassembled WGS sequence"/>
</dbReference>
<comment type="caution">
    <text evidence="13">The sequence shown here is derived from an EMBL/GenBank/DDBJ whole genome shotgun (WGS) entry which is preliminary data.</text>
</comment>
<dbReference type="FunFam" id="3.30.200.20:FF:000097">
    <property type="entry name" value="Probable serine/threonine-protein kinase nek1"/>
    <property type="match status" value="1"/>
</dbReference>
<sequence length="694" mass="80392">MSKVKTKPKTKLSDFEIITKLGDGSYSNVYKVRRLADHKIYCIKKVKLSGLSDKEKQNALNEVRILAKIKHPNIISYKEAFLDKESVSLCLVLEYADDKDLYKKIKSKKAQEELYEEDDIWYIFLQILKGLKALHDKKIMHRDLKSANVFMSKDLTAKLGDMNVSRLADTNGLNYTQTGTPYYASPEVWKDKPYDFKNDIWALGCVLYEITCLEPPFKSPNMEQLYEKVMKGLYPRIPKCYSQDLAIVIKSMLQVKTKYRPTVDELMKHDIIKSRLNELNLDESGSDDSVENSDMENLNNNYTNKLPLPNYAPILTDRDILCVSDPVDNEPLKPQNVTIDDYNMEVVNNAKPLFLHKSIEEPQNINEKHNFSMKNSVPGTLASRKLLTSLKKHIKRTNRYKSSIRADNSLPYNFKQHYKDLISINRSSKESLRSISDRTSMATNRFGLQRRSNNLEAPMQSYALRMDKHHMQLPKTSARKGNKRLTKAHSSSQKRLENHKSTDILKETSQQTDQRIRQFSKGIRVNQRGDKEISPSAMERIFNRIDRHLENYPASKSSSRNLQAKKTEDRSLILPNLNKKPSGYQSIQSNDIKHARMKEKSLNYIRRIPADHHSSKMSALSIRETPIPKRKSKRKSRKLGITNAKIHEITTREEDLQDHPSKSVSLIASNKNMLHERFRKLLRDNKKRSIGLHQ</sequence>
<dbReference type="GO" id="GO:0005524">
    <property type="term" value="F:ATP binding"/>
    <property type="evidence" value="ECO:0007669"/>
    <property type="project" value="UniProtKB-UniRule"/>
</dbReference>
<keyword evidence="6" id="KW-0418">Kinase</keyword>
<comment type="catalytic activity">
    <reaction evidence="8">
        <text>L-threonyl-[protein] + ATP = O-phospho-L-threonyl-[protein] + ADP + H(+)</text>
        <dbReference type="Rhea" id="RHEA:46608"/>
        <dbReference type="Rhea" id="RHEA-COMP:11060"/>
        <dbReference type="Rhea" id="RHEA-COMP:11605"/>
        <dbReference type="ChEBI" id="CHEBI:15378"/>
        <dbReference type="ChEBI" id="CHEBI:30013"/>
        <dbReference type="ChEBI" id="CHEBI:30616"/>
        <dbReference type="ChEBI" id="CHEBI:61977"/>
        <dbReference type="ChEBI" id="CHEBI:456216"/>
        <dbReference type="EC" id="2.7.11.1"/>
    </reaction>
</comment>
<dbReference type="InterPro" id="IPR000719">
    <property type="entry name" value="Prot_kinase_dom"/>
</dbReference>
<accession>A0AAD1U309</accession>
<dbReference type="InterPro" id="IPR011009">
    <property type="entry name" value="Kinase-like_dom_sf"/>
</dbReference>
<evidence type="ECO:0000256" key="11">
    <source>
        <dbReference type="SAM" id="MobiDB-lite"/>
    </source>
</evidence>
<dbReference type="SUPFAM" id="SSF56112">
    <property type="entry name" value="Protein kinase-like (PK-like)"/>
    <property type="match status" value="1"/>
</dbReference>
<dbReference type="PROSITE" id="PS00107">
    <property type="entry name" value="PROTEIN_KINASE_ATP"/>
    <property type="match status" value="1"/>
</dbReference>
<evidence type="ECO:0000259" key="12">
    <source>
        <dbReference type="PROSITE" id="PS50011"/>
    </source>
</evidence>
<name>A0AAD1U309_EUPCR</name>
<organism evidence="13 14">
    <name type="scientific">Euplotes crassus</name>
    <dbReference type="NCBI Taxonomy" id="5936"/>
    <lineage>
        <taxon>Eukaryota</taxon>
        <taxon>Sar</taxon>
        <taxon>Alveolata</taxon>
        <taxon>Ciliophora</taxon>
        <taxon>Intramacronucleata</taxon>
        <taxon>Spirotrichea</taxon>
        <taxon>Hypotrichia</taxon>
        <taxon>Euplotida</taxon>
        <taxon>Euplotidae</taxon>
        <taxon>Moneuplotes</taxon>
    </lineage>
</organism>
<dbReference type="InterPro" id="IPR051131">
    <property type="entry name" value="NEK_Ser/Thr_kinase_NIMA"/>
</dbReference>
<evidence type="ECO:0000256" key="10">
    <source>
        <dbReference type="PROSITE-ProRule" id="PRU10141"/>
    </source>
</evidence>
<evidence type="ECO:0000313" key="13">
    <source>
        <dbReference type="EMBL" id="CAI2359214.1"/>
    </source>
</evidence>
<comment type="catalytic activity">
    <reaction evidence="9">
        <text>L-seryl-[protein] + ATP = O-phospho-L-seryl-[protein] + ADP + H(+)</text>
        <dbReference type="Rhea" id="RHEA:17989"/>
        <dbReference type="Rhea" id="RHEA-COMP:9863"/>
        <dbReference type="Rhea" id="RHEA-COMP:11604"/>
        <dbReference type="ChEBI" id="CHEBI:15378"/>
        <dbReference type="ChEBI" id="CHEBI:29999"/>
        <dbReference type="ChEBI" id="CHEBI:30616"/>
        <dbReference type="ChEBI" id="CHEBI:83421"/>
        <dbReference type="ChEBI" id="CHEBI:456216"/>
        <dbReference type="EC" id="2.7.11.1"/>
    </reaction>
</comment>
<evidence type="ECO:0000313" key="14">
    <source>
        <dbReference type="Proteomes" id="UP001295684"/>
    </source>
</evidence>
<feature type="compositionally biased region" description="Basic residues" evidence="11">
    <location>
        <begin position="473"/>
        <end position="487"/>
    </location>
</feature>
<evidence type="ECO:0000256" key="9">
    <source>
        <dbReference type="ARBA" id="ARBA00048679"/>
    </source>
</evidence>
<feature type="compositionally biased region" description="Basic and acidic residues" evidence="11">
    <location>
        <begin position="494"/>
        <end position="506"/>
    </location>
</feature>
<keyword evidence="4" id="KW-0808">Transferase</keyword>
<dbReference type="Gene3D" id="1.10.510.10">
    <property type="entry name" value="Transferase(Phosphotransferase) domain 1"/>
    <property type="match status" value="1"/>
</dbReference>
<dbReference type="PANTHER" id="PTHR44899:SF3">
    <property type="entry name" value="SERINE_THREONINE-PROTEIN KINASE NEK1"/>
    <property type="match status" value="1"/>
</dbReference>
<dbReference type="EC" id="2.7.11.1" evidence="2"/>
<reference evidence="13" key="1">
    <citation type="submission" date="2023-07" db="EMBL/GenBank/DDBJ databases">
        <authorList>
            <consortium name="AG Swart"/>
            <person name="Singh M."/>
            <person name="Singh A."/>
            <person name="Seah K."/>
            <person name="Emmerich C."/>
        </authorList>
    </citation>
    <scope>NUCLEOTIDE SEQUENCE</scope>
    <source>
        <strain evidence="13">DP1</strain>
    </source>
</reference>
<dbReference type="GO" id="GO:0004674">
    <property type="term" value="F:protein serine/threonine kinase activity"/>
    <property type="evidence" value="ECO:0007669"/>
    <property type="project" value="UniProtKB-KW"/>
</dbReference>
<evidence type="ECO:0000256" key="5">
    <source>
        <dbReference type="ARBA" id="ARBA00022741"/>
    </source>
</evidence>
<feature type="region of interest" description="Disordered" evidence="11">
    <location>
        <begin position="473"/>
        <end position="534"/>
    </location>
</feature>
<feature type="domain" description="Protein kinase" evidence="12">
    <location>
        <begin position="15"/>
        <end position="272"/>
    </location>
</feature>
<evidence type="ECO:0000256" key="8">
    <source>
        <dbReference type="ARBA" id="ARBA00047899"/>
    </source>
</evidence>
<dbReference type="InterPro" id="IPR017441">
    <property type="entry name" value="Protein_kinase_ATP_BS"/>
</dbReference>
<evidence type="ECO:0000256" key="1">
    <source>
        <dbReference type="ARBA" id="ARBA00010886"/>
    </source>
</evidence>
<dbReference type="Pfam" id="PF00069">
    <property type="entry name" value="Pkinase"/>
    <property type="match status" value="1"/>
</dbReference>
<feature type="compositionally biased region" description="Polar residues" evidence="11">
    <location>
        <begin position="554"/>
        <end position="564"/>
    </location>
</feature>
<dbReference type="Gene3D" id="3.30.200.20">
    <property type="entry name" value="Phosphorylase Kinase, domain 1"/>
    <property type="match status" value="1"/>
</dbReference>
<feature type="binding site" evidence="10">
    <location>
        <position position="45"/>
    </location>
    <ligand>
        <name>ATP</name>
        <dbReference type="ChEBI" id="CHEBI:30616"/>
    </ligand>
</feature>
<dbReference type="EMBL" id="CAMPGE010000467">
    <property type="protein sequence ID" value="CAI2359214.1"/>
    <property type="molecule type" value="Genomic_DNA"/>
</dbReference>
<keyword evidence="7 10" id="KW-0067">ATP-binding</keyword>
<keyword evidence="5 10" id="KW-0547">Nucleotide-binding</keyword>
<keyword evidence="3" id="KW-0723">Serine/threonine-protein kinase</keyword>
<comment type="similarity">
    <text evidence="1">Belongs to the protein kinase superfamily. NEK Ser/Thr protein kinase family. NIMA subfamily.</text>
</comment>
<dbReference type="PANTHER" id="PTHR44899">
    <property type="entry name" value="CAMK FAMILY PROTEIN KINASE"/>
    <property type="match status" value="1"/>
</dbReference>